<dbReference type="PANTHER" id="PTHR43214:SF41">
    <property type="entry name" value="NITRATE_NITRITE RESPONSE REGULATOR PROTEIN NARP"/>
    <property type="match status" value="1"/>
</dbReference>
<dbReference type="InterPro" id="IPR000792">
    <property type="entry name" value="Tscrpt_reg_LuxR_C"/>
</dbReference>
<keyword evidence="6" id="KW-1185">Reference proteome</keyword>
<evidence type="ECO:0000259" key="4">
    <source>
        <dbReference type="PROSITE" id="PS50043"/>
    </source>
</evidence>
<dbReference type="SMART" id="SM00421">
    <property type="entry name" value="HTH_LUXR"/>
    <property type="match status" value="1"/>
</dbReference>
<dbReference type="Proteomes" id="UP001193680">
    <property type="component" value="Unassembled WGS sequence"/>
</dbReference>
<dbReference type="SUPFAM" id="SSF46894">
    <property type="entry name" value="C-terminal effector domain of the bipartite response regulators"/>
    <property type="match status" value="1"/>
</dbReference>
<dbReference type="InterPro" id="IPR039420">
    <property type="entry name" value="WalR-like"/>
</dbReference>
<dbReference type="InterPro" id="IPR016032">
    <property type="entry name" value="Sig_transdc_resp-reg_C-effctor"/>
</dbReference>
<gene>
    <name evidence="5" type="ORF">H8792_004235</name>
</gene>
<dbReference type="PROSITE" id="PS50043">
    <property type="entry name" value="HTH_LUXR_2"/>
    <property type="match status" value="1"/>
</dbReference>
<evidence type="ECO:0000256" key="3">
    <source>
        <dbReference type="ARBA" id="ARBA00023163"/>
    </source>
</evidence>
<dbReference type="InterPro" id="IPR036388">
    <property type="entry name" value="WH-like_DNA-bd_sf"/>
</dbReference>
<dbReference type="Gene3D" id="1.10.10.10">
    <property type="entry name" value="Winged helix-like DNA-binding domain superfamily/Winged helix DNA-binding domain"/>
    <property type="match status" value="1"/>
</dbReference>
<protein>
    <submittedName>
        <fullName evidence="5">Response regulator transcription factor</fullName>
    </submittedName>
</protein>
<feature type="domain" description="HTH luxR-type" evidence="4">
    <location>
        <begin position="133"/>
        <end position="197"/>
    </location>
</feature>
<dbReference type="PANTHER" id="PTHR43214">
    <property type="entry name" value="TWO-COMPONENT RESPONSE REGULATOR"/>
    <property type="match status" value="1"/>
</dbReference>
<reference evidence="5 6" key="2">
    <citation type="submission" date="2020-11" db="EMBL/GenBank/DDBJ databases">
        <title>Sulfur oxidizing isolate from Hospital Hole Sinkhole.</title>
        <authorList>
            <person name="Scott K.M."/>
        </authorList>
    </citation>
    <scope>NUCLEOTIDE SEQUENCE [LARGE SCALE GENOMIC DNA]</scope>
    <source>
        <strain evidence="5 6">HH1</strain>
    </source>
</reference>
<evidence type="ECO:0000256" key="2">
    <source>
        <dbReference type="ARBA" id="ARBA00023125"/>
    </source>
</evidence>
<dbReference type="Pfam" id="PF00196">
    <property type="entry name" value="GerE"/>
    <property type="match status" value="1"/>
</dbReference>
<sequence length="197" mass="22250">MKRTLLYAYEEKALPNWLQACDNDAEVLKSLAELGHNAANGQLLMIQIGREVQIEQINKLCQLNFDILALSNTPTDSEGLKLFQLGIKGYLNTYSTIDRIKQAIDTIKSGNVWLGQSLMQSMFAAMQPAKQANDNWKNLLTVRELATAELVLESLSNKQIAKQLNITERTVKAHLHNIFQKLEVSDRLALALKIKNW</sequence>
<organism evidence="5 6">
    <name type="scientific">Thiomicrorhabdus heinhorstiae</name>
    <dbReference type="NCBI Taxonomy" id="2748010"/>
    <lineage>
        <taxon>Bacteria</taxon>
        <taxon>Pseudomonadati</taxon>
        <taxon>Pseudomonadota</taxon>
        <taxon>Gammaproteobacteria</taxon>
        <taxon>Thiotrichales</taxon>
        <taxon>Piscirickettsiaceae</taxon>
        <taxon>Thiomicrorhabdus</taxon>
    </lineage>
</organism>
<keyword evidence="1" id="KW-0805">Transcription regulation</keyword>
<keyword evidence="3" id="KW-0804">Transcription</keyword>
<name>A0ABS0BUP0_9GAMM</name>
<proteinExistence type="predicted"/>
<keyword evidence="2" id="KW-0238">DNA-binding</keyword>
<dbReference type="CDD" id="cd06170">
    <property type="entry name" value="LuxR_C_like"/>
    <property type="match status" value="1"/>
</dbReference>
<evidence type="ECO:0000256" key="1">
    <source>
        <dbReference type="ARBA" id="ARBA00023015"/>
    </source>
</evidence>
<dbReference type="RefSeq" id="WP_185977691.1">
    <property type="nucleotide sequence ID" value="NZ_JACBGI020000004.1"/>
</dbReference>
<evidence type="ECO:0000313" key="5">
    <source>
        <dbReference type="EMBL" id="MBF6057543.1"/>
    </source>
</evidence>
<dbReference type="Gene3D" id="3.40.50.2300">
    <property type="match status" value="1"/>
</dbReference>
<reference evidence="5 6" key="1">
    <citation type="submission" date="2020-06" db="EMBL/GenBank/DDBJ databases">
        <authorList>
            <person name="Scott K."/>
        </authorList>
    </citation>
    <scope>NUCLEOTIDE SEQUENCE [LARGE SCALE GENOMIC DNA]</scope>
    <source>
        <strain evidence="5 6">HH1</strain>
    </source>
</reference>
<dbReference type="PRINTS" id="PR00038">
    <property type="entry name" value="HTHLUXR"/>
</dbReference>
<evidence type="ECO:0000313" key="6">
    <source>
        <dbReference type="Proteomes" id="UP001193680"/>
    </source>
</evidence>
<dbReference type="EMBL" id="JACBGI020000004">
    <property type="protein sequence ID" value="MBF6057543.1"/>
    <property type="molecule type" value="Genomic_DNA"/>
</dbReference>
<comment type="caution">
    <text evidence="5">The sequence shown here is derived from an EMBL/GenBank/DDBJ whole genome shotgun (WGS) entry which is preliminary data.</text>
</comment>
<accession>A0ABS0BUP0</accession>